<evidence type="ECO:0000256" key="2">
    <source>
        <dbReference type="ARBA" id="ARBA00022679"/>
    </source>
</evidence>
<keyword evidence="2" id="KW-0808">Transferase</keyword>
<accession>A0A7Y7IJN8</accession>
<sequence length="357" mass="36715">MGAESSDGREHRSVVIDRWQRDLAGRGRVVGLADGEDPRAIRAARCLLERGVVVPKLIGRAGLIRHGADMLGWKVPEAAIIDIGELAGDDGVASTLRQAFPQRPAQLSAAGSDPVYLAAAALATGRLDTCVAGAGQPTAHVLRAGLRVIGLAPGCTTLSSSFLMLLPDGRELSFTDCAVVPDPTPEQLVDIAVSAAATHLAVTGTHPRLALLSFSTLGSASHPKVDKVTAALGMLRSNFPELDVDGEMQLDAALVPDIAASKAPGSMVAGRANVLVFPNLDAGNIGYKIAQRLGRAAALGPILQGLRAPLNDLSRGCSTEDIVALALLSGVQSLAGTTAVGLEGSAGTRTLEPQLIH</sequence>
<dbReference type="InterPro" id="IPR002505">
    <property type="entry name" value="PTA_PTB"/>
</dbReference>
<gene>
    <name evidence="5" type="ORF">G6034_15960</name>
</gene>
<comment type="similarity">
    <text evidence="1">Belongs to the phosphate acetyltransferase and butyryltransferase family.</text>
</comment>
<dbReference type="Gene3D" id="3.40.50.10750">
    <property type="entry name" value="Isocitrate/Isopropylmalate dehydrogenase-like"/>
    <property type="match status" value="1"/>
</dbReference>
<protein>
    <submittedName>
        <fullName evidence="5">Phosphotransacetylase</fullName>
    </submittedName>
</protein>
<dbReference type="SUPFAM" id="SSF53659">
    <property type="entry name" value="Isocitrate/Isopropylmalate dehydrogenase-like"/>
    <property type="match status" value="1"/>
</dbReference>
<evidence type="ECO:0000256" key="1">
    <source>
        <dbReference type="ARBA" id="ARBA00005656"/>
    </source>
</evidence>
<dbReference type="Proteomes" id="UP000543556">
    <property type="component" value="Unassembled WGS sequence"/>
</dbReference>
<reference evidence="5 6" key="1">
    <citation type="submission" date="2020-02" db="EMBL/GenBank/DDBJ databases">
        <title>Genome sequence of strain AETb3-4.</title>
        <authorList>
            <person name="Gao J."/>
            <person name="Zhang X."/>
        </authorList>
    </citation>
    <scope>NUCLEOTIDE SEQUENCE [LARGE SCALE GENOMIC DNA]</scope>
    <source>
        <strain evidence="5 6">AETb3-4</strain>
    </source>
</reference>
<dbReference type="PIRSF" id="PIRSF000428">
    <property type="entry name" value="P_Ac_trans"/>
    <property type="match status" value="1"/>
</dbReference>
<dbReference type="InterPro" id="IPR042113">
    <property type="entry name" value="P_AcTrfase_dom1"/>
</dbReference>
<evidence type="ECO:0000313" key="5">
    <source>
        <dbReference type="EMBL" id="NVM96375.1"/>
    </source>
</evidence>
<organism evidence="5 6">
    <name type="scientific">Arthrobacter wenxiniae</name>
    <dbReference type="NCBI Taxonomy" id="2713570"/>
    <lineage>
        <taxon>Bacteria</taxon>
        <taxon>Bacillati</taxon>
        <taxon>Actinomycetota</taxon>
        <taxon>Actinomycetes</taxon>
        <taxon>Micrococcales</taxon>
        <taxon>Micrococcaceae</taxon>
        <taxon>Arthrobacter</taxon>
    </lineage>
</organism>
<name>A0A7Y7IJN8_9MICC</name>
<evidence type="ECO:0000313" key="6">
    <source>
        <dbReference type="Proteomes" id="UP000543556"/>
    </source>
</evidence>
<dbReference type="EMBL" id="JAAMFM010000030">
    <property type="protein sequence ID" value="NVM96375.1"/>
    <property type="molecule type" value="Genomic_DNA"/>
</dbReference>
<dbReference type="InterPro" id="IPR042112">
    <property type="entry name" value="P_AcTrfase_dom2"/>
</dbReference>
<proteinExistence type="inferred from homology"/>
<dbReference type="PANTHER" id="PTHR43356">
    <property type="entry name" value="PHOSPHATE ACETYLTRANSFERASE"/>
    <property type="match status" value="1"/>
</dbReference>
<keyword evidence="6" id="KW-1185">Reference proteome</keyword>
<dbReference type="InterPro" id="IPR012147">
    <property type="entry name" value="P_Ac_Bu_trans"/>
</dbReference>
<dbReference type="RefSeq" id="WP_176636097.1">
    <property type="nucleotide sequence ID" value="NZ_JAAMFM010000030.1"/>
</dbReference>
<keyword evidence="3" id="KW-0012">Acyltransferase</keyword>
<dbReference type="Gene3D" id="3.40.50.10950">
    <property type="match status" value="1"/>
</dbReference>
<feature type="domain" description="Phosphate acetyl/butaryl transferase" evidence="4">
    <location>
        <begin position="28"/>
        <end position="328"/>
    </location>
</feature>
<dbReference type="InterPro" id="IPR050500">
    <property type="entry name" value="Phos_Acetyltrans/Butyryltrans"/>
</dbReference>
<dbReference type="NCBIfam" id="NF007233">
    <property type="entry name" value="PRK09653.1"/>
    <property type="match status" value="1"/>
</dbReference>
<evidence type="ECO:0000256" key="3">
    <source>
        <dbReference type="ARBA" id="ARBA00023315"/>
    </source>
</evidence>
<comment type="caution">
    <text evidence="5">The sequence shown here is derived from an EMBL/GenBank/DDBJ whole genome shotgun (WGS) entry which is preliminary data.</text>
</comment>
<dbReference type="Pfam" id="PF01515">
    <property type="entry name" value="PTA_PTB"/>
    <property type="match status" value="1"/>
</dbReference>
<dbReference type="GO" id="GO:0016746">
    <property type="term" value="F:acyltransferase activity"/>
    <property type="evidence" value="ECO:0007669"/>
    <property type="project" value="UniProtKB-KW"/>
</dbReference>
<evidence type="ECO:0000259" key="4">
    <source>
        <dbReference type="Pfam" id="PF01515"/>
    </source>
</evidence>
<dbReference type="PANTHER" id="PTHR43356:SF1">
    <property type="entry name" value="PHOSPHATE ACETYLTRANSFERASE EUTD"/>
    <property type="match status" value="1"/>
</dbReference>
<dbReference type="AlphaFoldDB" id="A0A7Y7IJN8"/>